<evidence type="ECO:0000256" key="7">
    <source>
        <dbReference type="ARBA" id="ARBA00023136"/>
    </source>
</evidence>
<comment type="similarity">
    <text evidence="2">Belongs to the auxin efflux carrier (TC 2.A.69) family.</text>
</comment>
<reference evidence="9 10" key="1">
    <citation type="submission" date="2017-09" db="EMBL/GenBank/DDBJ databases">
        <title>Complete genome sequence of Verrucomicrobial strain HZ-65, isolated from freshwater.</title>
        <authorList>
            <person name="Choi A."/>
        </authorList>
    </citation>
    <scope>NUCLEOTIDE SEQUENCE [LARGE SCALE GENOMIC DNA]</scope>
    <source>
        <strain evidence="9 10">HZ-65</strain>
    </source>
</reference>
<evidence type="ECO:0000256" key="2">
    <source>
        <dbReference type="ARBA" id="ARBA00010145"/>
    </source>
</evidence>
<feature type="transmembrane region" description="Helical" evidence="8">
    <location>
        <begin position="130"/>
        <end position="152"/>
    </location>
</feature>
<keyword evidence="10" id="KW-1185">Reference proteome</keyword>
<feature type="transmembrane region" description="Helical" evidence="8">
    <location>
        <begin position="229"/>
        <end position="249"/>
    </location>
</feature>
<evidence type="ECO:0000313" key="10">
    <source>
        <dbReference type="Proteomes" id="UP000217265"/>
    </source>
</evidence>
<dbReference type="InterPro" id="IPR038770">
    <property type="entry name" value="Na+/solute_symporter_sf"/>
</dbReference>
<dbReference type="GO" id="GO:0005886">
    <property type="term" value="C:plasma membrane"/>
    <property type="evidence" value="ECO:0007669"/>
    <property type="project" value="UniProtKB-SubCell"/>
</dbReference>
<keyword evidence="3" id="KW-0813">Transport</keyword>
<sequence>MNFSYWQLLLSILPVFAMLGVGIGLRRARWLTEEADASLLKMVVNFLYPCLIFENVLNNESLREPSNLVLAPLTGFVLMSACIYLGLFGAKLLGLKKGTGLRTFAFAVGINNYGYIPIPLMESLFGKDSIGLLLVHNVGCEAAIWTVGIFVLSGLSFREGWRKLINPPVLSLIVAVTGNLLHVGPHIPQVFLTVIHQCAVCAIPLGLILIGGALEKYVNTPRELFEPRISFGACLLRLGLFPPVYLLVAKFLPCTYELKRILVVEGAMPTGILLIVIAQHYGGHTLTAVRVVIGTTVLGILTIPLWLRLGLAWIE</sequence>
<dbReference type="PANTHER" id="PTHR36838">
    <property type="entry name" value="AUXIN EFFLUX CARRIER FAMILY PROTEIN"/>
    <property type="match status" value="1"/>
</dbReference>
<keyword evidence="6 8" id="KW-1133">Transmembrane helix</keyword>
<feature type="transmembrane region" description="Helical" evidence="8">
    <location>
        <begin position="261"/>
        <end position="281"/>
    </location>
</feature>
<dbReference type="Proteomes" id="UP000217265">
    <property type="component" value="Chromosome"/>
</dbReference>
<proteinExistence type="inferred from homology"/>
<keyword evidence="4" id="KW-1003">Cell membrane</keyword>
<evidence type="ECO:0000256" key="3">
    <source>
        <dbReference type="ARBA" id="ARBA00022448"/>
    </source>
</evidence>
<evidence type="ECO:0000256" key="6">
    <source>
        <dbReference type="ARBA" id="ARBA00022989"/>
    </source>
</evidence>
<feature type="transmembrane region" description="Helical" evidence="8">
    <location>
        <begin position="6"/>
        <end position="25"/>
    </location>
</feature>
<feature type="transmembrane region" description="Helical" evidence="8">
    <location>
        <begin position="164"/>
        <end position="183"/>
    </location>
</feature>
<feature type="transmembrane region" description="Helical" evidence="8">
    <location>
        <begin position="190"/>
        <end position="214"/>
    </location>
</feature>
<dbReference type="AlphaFoldDB" id="A0A290Q8T1"/>
<protein>
    <submittedName>
        <fullName evidence="9">Transporter</fullName>
    </submittedName>
</protein>
<evidence type="ECO:0000256" key="4">
    <source>
        <dbReference type="ARBA" id="ARBA00022475"/>
    </source>
</evidence>
<dbReference type="KEGG" id="vbh:CMV30_06275"/>
<keyword evidence="7 8" id="KW-0472">Membrane</keyword>
<dbReference type="PANTHER" id="PTHR36838:SF3">
    <property type="entry name" value="TRANSPORTER AUXIN EFFLUX CARRIER EC FAMILY"/>
    <property type="match status" value="1"/>
</dbReference>
<dbReference type="InterPro" id="IPR004776">
    <property type="entry name" value="Mem_transp_PIN-like"/>
</dbReference>
<evidence type="ECO:0000256" key="5">
    <source>
        <dbReference type="ARBA" id="ARBA00022692"/>
    </source>
</evidence>
<name>A0A290Q8T1_9BACT</name>
<keyword evidence="5 8" id="KW-0812">Transmembrane</keyword>
<dbReference type="GO" id="GO:0055085">
    <property type="term" value="P:transmembrane transport"/>
    <property type="evidence" value="ECO:0007669"/>
    <property type="project" value="InterPro"/>
</dbReference>
<evidence type="ECO:0000256" key="1">
    <source>
        <dbReference type="ARBA" id="ARBA00004651"/>
    </source>
</evidence>
<dbReference type="EMBL" id="CP023344">
    <property type="protein sequence ID" value="ATC63590.1"/>
    <property type="molecule type" value="Genomic_DNA"/>
</dbReference>
<evidence type="ECO:0000313" key="9">
    <source>
        <dbReference type="EMBL" id="ATC63590.1"/>
    </source>
</evidence>
<dbReference type="Gene3D" id="1.20.1530.20">
    <property type="match status" value="2"/>
</dbReference>
<evidence type="ECO:0000256" key="8">
    <source>
        <dbReference type="SAM" id="Phobius"/>
    </source>
</evidence>
<feature type="transmembrane region" description="Helical" evidence="8">
    <location>
        <begin position="287"/>
        <end position="307"/>
    </location>
</feature>
<dbReference type="Pfam" id="PF03547">
    <property type="entry name" value="Mem_trans"/>
    <property type="match status" value="2"/>
</dbReference>
<accession>A0A290Q8T1</accession>
<organism evidence="9 10">
    <name type="scientific">Nibricoccus aquaticus</name>
    <dbReference type="NCBI Taxonomy" id="2576891"/>
    <lineage>
        <taxon>Bacteria</taxon>
        <taxon>Pseudomonadati</taxon>
        <taxon>Verrucomicrobiota</taxon>
        <taxon>Opitutia</taxon>
        <taxon>Opitutales</taxon>
        <taxon>Opitutaceae</taxon>
        <taxon>Nibricoccus</taxon>
    </lineage>
</organism>
<feature type="transmembrane region" description="Helical" evidence="8">
    <location>
        <begin position="69"/>
        <end position="93"/>
    </location>
</feature>
<gene>
    <name evidence="9" type="ORF">CMV30_06275</name>
</gene>
<dbReference type="RefSeq" id="WP_096055222.1">
    <property type="nucleotide sequence ID" value="NZ_CP023344.1"/>
</dbReference>
<comment type="subcellular location">
    <subcellularLocation>
        <location evidence="1">Cell membrane</location>
        <topology evidence="1">Multi-pass membrane protein</topology>
    </subcellularLocation>
</comment>
<dbReference type="OrthoDB" id="9815385at2"/>